<dbReference type="GO" id="GO:0004300">
    <property type="term" value="F:enoyl-CoA hydratase activity"/>
    <property type="evidence" value="ECO:0007669"/>
    <property type="project" value="UniProtKB-EC"/>
</dbReference>
<dbReference type="GO" id="GO:0004165">
    <property type="term" value="F:delta(3)-delta(2)-enoyl-CoA isomerase activity"/>
    <property type="evidence" value="ECO:0007669"/>
    <property type="project" value="TreeGrafter"/>
</dbReference>
<keyword evidence="1" id="KW-0456">Lyase</keyword>
<dbReference type="EC" id="4.2.1.17" evidence="1"/>
<dbReference type="eggNOG" id="COG1024">
    <property type="taxonomic scope" value="Bacteria"/>
</dbReference>
<accession>B2GIB8</accession>
<proteinExistence type="predicted"/>
<dbReference type="InterPro" id="IPR001753">
    <property type="entry name" value="Enoyl-CoA_hydra/iso"/>
</dbReference>
<dbReference type="GO" id="GO:0006635">
    <property type="term" value="P:fatty acid beta-oxidation"/>
    <property type="evidence" value="ECO:0007669"/>
    <property type="project" value="TreeGrafter"/>
</dbReference>
<dbReference type="STRING" id="378753.KRH_21930"/>
<dbReference type="EMBL" id="AP009152">
    <property type="protein sequence ID" value="BAG30540.1"/>
    <property type="molecule type" value="Genomic_DNA"/>
</dbReference>
<keyword evidence="2" id="KW-1185">Reference proteome</keyword>
<organism evidence="1 2">
    <name type="scientific">Kocuria rhizophila (strain ATCC 9341 / DSM 348 / NBRC 103217 / DC2201)</name>
    <dbReference type="NCBI Taxonomy" id="378753"/>
    <lineage>
        <taxon>Bacteria</taxon>
        <taxon>Bacillati</taxon>
        <taxon>Actinomycetota</taxon>
        <taxon>Actinomycetes</taxon>
        <taxon>Micrococcales</taxon>
        <taxon>Micrococcaceae</taxon>
        <taxon>Kocuria</taxon>
    </lineage>
</organism>
<name>B2GIB8_KOCRD</name>
<gene>
    <name evidence="1" type="ordered locus">KRH_21930</name>
</gene>
<dbReference type="Pfam" id="PF00378">
    <property type="entry name" value="ECH_1"/>
    <property type="match status" value="1"/>
</dbReference>
<dbReference type="SUPFAM" id="SSF52096">
    <property type="entry name" value="ClpP/crotonase"/>
    <property type="match status" value="1"/>
</dbReference>
<sequence length="231" mass="24723">MCDADEMTELTRQENVFVLDISDSPEGDHRFTHERIQAIDAALTQVESTPGDLALVITAQGKFFSNGLVPDLFVEPGYGKAFQGLLARLLVLEVPTVCAANGHCYGGGLLLALACDERCARSERGFLCLPETSIGVPFTSGLTALVSARLTPREVHRAMILSQRYDAPAAAAAGIVDDAVPGADLLAHAVRRAGELSPLRGSVLATNKRRRYADVVDALHRPEQLTVESDA</sequence>
<reference evidence="1 2" key="1">
    <citation type="journal article" date="2008" name="J. Bacteriol.">
        <title>Complete genome sequence of the soil actinomycete Kocuria rhizophila.</title>
        <authorList>
            <person name="Takarada H."/>
            <person name="Sekine M."/>
            <person name="Kosugi H."/>
            <person name="Matsuo Y."/>
            <person name="Fujisawa T."/>
            <person name="Omata S."/>
            <person name="Kishi E."/>
            <person name="Shimizu A."/>
            <person name="Tsukatani N."/>
            <person name="Tanikawa S."/>
            <person name="Fujita N."/>
            <person name="Harayama S."/>
        </authorList>
    </citation>
    <scope>NUCLEOTIDE SEQUENCE [LARGE SCALE GENOMIC DNA]</scope>
    <source>
        <strain evidence="2">ATCC 9341 / DSM 348 / NBRC 103217 / DC2201</strain>
    </source>
</reference>
<dbReference type="KEGG" id="krh:KRH_21930"/>
<dbReference type="PANTHER" id="PTHR11941:SF75">
    <property type="entry name" value="ENOYL-COA HYDRATASE_ISOMERASE FAMILY PROTEIN"/>
    <property type="match status" value="1"/>
</dbReference>
<dbReference type="PANTHER" id="PTHR11941">
    <property type="entry name" value="ENOYL-COA HYDRATASE-RELATED"/>
    <property type="match status" value="1"/>
</dbReference>
<protein>
    <submittedName>
        <fullName evidence="1">Putative enoyl-CoA hydratase</fullName>
        <ecNumber evidence="1">4.2.1.17</ecNumber>
    </submittedName>
</protein>
<evidence type="ECO:0000313" key="2">
    <source>
        <dbReference type="Proteomes" id="UP000008838"/>
    </source>
</evidence>
<dbReference type="HOGENOM" id="CLU_009834_3_2_11"/>
<dbReference type="InterPro" id="IPR029045">
    <property type="entry name" value="ClpP/crotonase-like_dom_sf"/>
</dbReference>
<dbReference type="Gene3D" id="3.90.226.10">
    <property type="entry name" value="2-enoyl-CoA Hydratase, Chain A, domain 1"/>
    <property type="match status" value="1"/>
</dbReference>
<dbReference type="AlphaFoldDB" id="B2GIB8"/>
<dbReference type="CDD" id="cd06558">
    <property type="entry name" value="crotonase-like"/>
    <property type="match status" value="1"/>
</dbReference>
<dbReference type="Proteomes" id="UP000008838">
    <property type="component" value="Chromosome"/>
</dbReference>
<evidence type="ECO:0000313" key="1">
    <source>
        <dbReference type="EMBL" id="BAG30540.1"/>
    </source>
</evidence>